<evidence type="ECO:0000256" key="7">
    <source>
        <dbReference type="ARBA" id="ARBA00016544"/>
    </source>
</evidence>
<dbReference type="InterPro" id="IPR006318">
    <property type="entry name" value="PTS_EI-like"/>
</dbReference>
<evidence type="ECO:0000313" key="25">
    <source>
        <dbReference type="Proteomes" id="UP000673975"/>
    </source>
</evidence>
<evidence type="ECO:0000256" key="1">
    <source>
        <dbReference type="ARBA" id="ARBA00000683"/>
    </source>
</evidence>
<dbReference type="InterPro" id="IPR023151">
    <property type="entry name" value="PEP_util_CS"/>
</dbReference>
<feature type="binding site" evidence="20">
    <location>
        <position position="441"/>
    </location>
    <ligand>
        <name>Mg(2+)</name>
        <dbReference type="ChEBI" id="CHEBI:18420"/>
    </ligand>
</feature>
<dbReference type="GO" id="GO:0005737">
    <property type="term" value="C:cytoplasm"/>
    <property type="evidence" value="ECO:0007669"/>
    <property type="project" value="UniProtKB-SubCell"/>
</dbReference>
<keyword evidence="11 17" id="KW-0808">Transferase</keyword>
<evidence type="ECO:0000259" key="23">
    <source>
        <dbReference type="Pfam" id="PF05524"/>
    </source>
</evidence>
<protein>
    <recommendedName>
        <fullName evidence="7 17">Phosphoenolpyruvate-protein phosphotransferase</fullName>
        <ecNumber evidence="6 17">2.7.3.9</ecNumber>
    </recommendedName>
    <alternativeName>
        <fullName evidence="16 17">Phosphotransferase system, enzyme I</fullName>
    </alternativeName>
</protein>
<keyword evidence="8 17" id="KW-0813">Transport</keyword>
<dbReference type="SUPFAM" id="SSF51621">
    <property type="entry name" value="Phosphoenolpyruvate/pyruvate domain"/>
    <property type="match status" value="1"/>
</dbReference>
<evidence type="ECO:0000256" key="11">
    <source>
        <dbReference type="ARBA" id="ARBA00022679"/>
    </source>
</evidence>
<keyword evidence="10 17" id="KW-0762">Sugar transport</keyword>
<dbReference type="PANTHER" id="PTHR46244:SF3">
    <property type="entry name" value="PHOSPHOENOLPYRUVATE-PROTEIN PHOSPHOTRANSFERASE"/>
    <property type="match status" value="1"/>
</dbReference>
<dbReference type="Pfam" id="PF05524">
    <property type="entry name" value="PEP-utilisers_N"/>
    <property type="match status" value="1"/>
</dbReference>
<dbReference type="GO" id="GO:0046872">
    <property type="term" value="F:metal ion binding"/>
    <property type="evidence" value="ECO:0007669"/>
    <property type="project" value="UniProtKB-KW"/>
</dbReference>
<evidence type="ECO:0000256" key="10">
    <source>
        <dbReference type="ARBA" id="ARBA00022597"/>
    </source>
</evidence>
<dbReference type="Pfam" id="PF02896">
    <property type="entry name" value="PEP-utilizers_C"/>
    <property type="match status" value="1"/>
</dbReference>
<reference evidence="24" key="1">
    <citation type="submission" date="2021-02" db="EMBL/GenBank/DDBJ databases">
        <title>Natronogracilivirga saccharolytica gen. nov. sp. nov. a new anaerobic, haloalkiliphilic carbohydrate-fermenting bacterium from soda lake and proposing of Cyclonatronumiaceae fam. nov. in the phylum Balneolaeota.</title>
        <authorList>
            <person name="Zhilina T.N."/>
            <person name="Sorokin D.Y."/>
            <person name="Zavarzina D.G."/>
            <person name="Toshchakov S.V."/>
            <person name="Kublanov I.V."/>
        </authorList>
    </citation>
    <scope>NUCLEOTIDE SEQUENCE</scope>
    <source>
        <strain evidence="24">Z-1702</strain>
    </source>
</reference>
<keyword evidence="25" id="KW-1185">Reference proteome</keyword>
<keyword evidence="13 17" id="KW-0479">Metal-binding</keyword>
<evidence type="ECO:0000256" key="12">
    <source>
        <dbReference type="ARBA" id="ARBA00022683"/>
    </source>
</evidence>
<evidence type="ECO:0000256" key="18">
    <source>
        <dbReference type="PIRSR" id="PIRSR000732-1"/>
    </source>
</evidence>
<feature type="binding site" evidence="19">
    <location>
        <begin position="464"/>
        <end position="465"/>
    </location>
    <ligand>
        <name>phosphoenolpyruvate</name>
        <dbReference type="ChEBI" id="CHEBI:58702"/>
    </ligand>
</feature>
<dbReference type="AlphaFoldDB" id="A0A8J7UUA0"/>
<evidence type="ECO:0000256" key="5">
    <source>
        <dbReference type="ARBA" id="ARBA00007837"/>
    </source>
</evidence>
<evidence type="ECO:0000256" key="15">
    <source>
        <dbReference type="ARBA" id="ARBA00022842"/>
    </source>
</evidence>
<evidence type="ECO:0000256" key="6">
    <source>
        <dbReference type="ARBA" id="ARBA00012232"/>
    </source>
</evidence>
<dbReference type="InterPro" id="IPR036637">
    <property type="entry name" value="Phosphohistidine_dom_sf"/>
</dbReference>
<keyword evidence="14 17" id="KW-0418">Kinase</keyword>
<dbReference type="InterPro" id="IPR040442">
    <property type="entry name" value="Pyrv_kinase-like_dom_sf"/>
</dbReference>
<keyword evidence="15 17" id="KW-0460">Magnesium</keyword>
<feature type="binding site" evidence="20">
    <location>
        <position position="465"/>
    </location>
    <ligand>
        <name>Mg(2+)</name>
        <dbReference type="ChEBI" id="CHEBI:18420"/>
    </ligand>
</feature>
<comment type="cofactor">
    <cofactor evidence="2 17 20">
        <name>Mg(2+)</name>
        <dbReference type="ChEBI" id="CHEBI:18420"/>
    </cofactor>
</comment>
<name>A0A8J7UUA0_9BACT</name>
<dbReference type="PIRSF" id="PIRSF000732">
    <property type="entry name" value="PTS_enzyme_I"/>
    <property type="match status" value="1"/>
</dbReference>
<evidence type="ECO:0000256" key="19">
    <source>
        <dbReference type="PIRSR" id="PIRSR000732-2"/>
    </source>
</evidence>
<proteinExistence type="inferred from homology"/>
<organism evidence="24 25">
    <name type="scientific">Natronogracilivirga saccharolytica</name>
    <dbReference type="NCBI Taxonomy" id="2812953"/>
    <lineage>
        <taxon>Bacteria</taxon>
        <taxon>Pseudomonadati</taxon>
        <taxon>Balneolota</taxon>
        <taxon>Balneolia</taxon>
        <taxon>Balneolales</taxon>
        <taxon>Cyclonatronaceae</taxon>
        <taxon>Natronogracilivirga</taxon>
    </lineage>
</organism>
<dbReference type="NCBIfam" id="TIGR01417">
    <property type="entry name" value="PTS_I_fam"/>
    <property type="match status" value="1"/>
</dbReference>
<dbReference type="Gene3D" id="3.50.30.10">
    <property type="entry name" value="Phosphohistidine domain"/>
    <property type="match status" value="1"/>
</dbReference>
<dbReference type="PANTHER" id="PTHR46244">
    <property type="entry name" value="PHOSPHOENOLPYRUVATE-PROTEIN PHOSPHOTRANSFERASE"/>
    <property type="match status" value="1"/>
</dbReference>
<evidence type="ECO:0000256" key="20">
    <source>
        <dbReference type="PIRSR" id="PIRSR000732-3"/>
    </source>
</evidence>
<evidence type="ECO:0000256" key="9">
    <source>
        <dbReference type="ARBA" id="ARBA00022490"/>
    </source>
</evidence>
<dbReference type="InterPro" id="IPR015813">
    <property type="entry name" value="Pyrv/PenolPyrv_kinase-like_dom"/>
</dbReference>
<dbReference type="PRINTS" id="PR01736">
    <property type="entry name" value="PHPHTRNFRASE"/>
</dbReference>
<evidence type="ECO:0000313" key="24">
    <source>
        <dbReference type="EMBL" id="MBP3191251.1"/>
    </source>
</evidence>
<dbReference type="InterPro" id="IPR008731">
    <property type="entry name" value="PTS_EIN"/>
</dbReference>
<feature type="domain" description="PEP-utilising enzyme mobile" evidence="21">
    <location>
        <begin position="163"/>
        <end position="232"/>
    </location>
</feature>
<gene>
    <name evidence="24" type="primary">ptsP</name>
    <name evidence="24" type="ORF">NATSA_01105</name>
</gene>
<evidence type="ECO:0000256" key="17">
    <source>
        <dbReference type="PIRNR" id="PIRNR000732"/>
    </source>
</evidence>
<evidence type="ECO:0000256" key="16">
    <source>
        <dbReference type="ARBA" id="ARBA00033235"/>
    </source>
</evidence>
<comment type="subcellular location">
    <subcellularLocation>
        <location evidence="4 17">Cytoplasm</location>
    </subcellularLocation>
</comment>
<dbReference type="SUPFAM" id="SSF52009">
    <property type="entry name" value="Phosphohistidine domain"/>
    <property type="match status" value="1"/>
</dbReference>
<accession>A0A8J7UUA0</accession>
<feature type="binding site" evidence="19">
    <location>
        <position position="475"/>
    </location>
    <ligand>
        <name>phosphoenolpyruvate</name>
        <dbReference type="ChEBI" id="CHEBI:58702"/>
    </ligand>
</feature>
<feature type="domain" description="Phosphotransferase system enzyme I N-terminal" evidence="23">
    <location>
        <begin position="14"/>
        <end position="135"/>
    </location>
</feature>
<evidence type="ECO:0000256" key="4">
    <source>
        <dbReference type="ARBA" id="ARBA00004496"/>
    </source>
</evidence>
<evidence type="ECO:0000259" key="22">
    <source>
        <dbReference type="Pfam" id="PF02896"/>
    </source>
</evidence>
<evidence type="ECO:0000256" key="2">
    <source>
        <dbReference type="ARBA" id="ARBA00001946"/>
    </source>
</evidence>
<dbReference type="GO" id="GO:0016301">
    <property type="term" value="F:kinase activity"/>
    <property type="evidence" value="ECO:0007669"/>
    <property type="project" value="UniProtKB-KW"/>
</dbReference>
<evidence type="ECO:0000256" key="3">
    <source>
        <dbReference type="ARBA" id="ARBA00002728"/>
    </source>
</evidence>
<evidence type="ECO:0000256" key="13">
    <source>
        <dbReference type="ARBA" id="ARBA00022723"/>
    </source>
</evidence>
<dbReference type="EMBL" id="JAFIDN010000001">
    <property type="protein sequence ID" value="MBP3191251.1"/>
    <property type="molecule type" value="Genomic_DNA"/>
</dbReference>
<dbReference type="PROSITE" id="PS00742">
    <property type="entry name" value="PEP_ENZYMES_2"/>
    <property type="match status" value="1"/>
</dbReference>
<comment type="catalytic activity">
    <reaction evidence="1 17">
        <text>L-histidyl-[protein] + phosphoenolpyruvate = N(pros)-phospho-L-histidyl-[protein] + pyruvate</text>
        <dbReference type="Rhea" id="RHEA:23880"/>
        <dbReference type="Rhea" id="RHEA-COMP:9745"/>
        <dbReference type="Rhea" id="RHEA-COMP:9746"/>
        <dbReference type="ChEBI" id="CHEBI:15361"/>
        <dbReference type="ChEBI" id="CHEBI:29979"/>
        <dbReference type="ChEBI" id="CHEBI:58702"/>
        <dbReference type="ChEBI" id="CHEBI:64837"/>
        <dbReference type="EC" id="2.7.3.9"/>
    </reaction>
</comment>
<dbReference type="Pfam" id="PF00391">
    <property type="entry name" value="PEP-utilizers"/>
    <property type="match status" value="1"/>
</dbReference>
<evidence type="ECO:0000256" key="8">
    <source>
        <dbReference type="ARBA" id="ARBA00022448"/>
    </source>
</evidence>
<feature type="binding site" evidence="19">
    <location>
        <position position="342"/>
    </location>
    <ligand>
        <name>phosphoenolpyruvate</name>
        <dbReference type="ChEBI" id="CHEBI:58702"/>
    </ligand>
</feature>
<dbReference type="Proteomes" id="UP000673975">
    <property type="component" value="Unassembled WGS sequence"/>
</dbReference>
<dbReference type="Gene3D" id="3.20.20.60">
    <property type="entry name" value="Phosphoenolpyruvate-binding domains"/>
    <property type="match status" value="1"/>
</dbReference>
<feature type="domain" description="PEP-utilising enzyme C-terminal" evidence="22">
    <location>
        <begin position="263"/>
        <end position="548"/>
    </location>
</feature>
<dbReference type="GO" id="GO:0009401">
    <property type="term" value="P:phosphoenolpyruvate-dependent sugar phosphotransferase system"/>
    <property type="evidence" value="ECO:0007669"/>
    <property type="project" value="UniProtKB-KW"/>
</dbReference>
<comment type="function">
    <text evidence="3 17">General (non sugar-specific) component of the phosphoenolpyruvate-dependent sugar phosphotransferase system (sugar PTS). This major carbohydrate active-transport system catalyzes the phosphorylation of incoming sugar substrates concomitantly with their translocation across the cell membrane. Enzyme I transfers the phosphoryl group from phosphoenolpyruvate (PEP) to the phosphoryl carrier protein (HPr).</text>
</comment>
<dbReference type="Gene3D" id="1.10.274.10">
    <property type="entry name" value="PtsI, HPr-binding domain"/>
    <property type="match status" value="1"/>
</dbReference>
<evidence type="ECO:0000256" key="14">
    <source>
        <dbReference type="ARBA" id="ARBA00022777"/>
    </source>
</evidence>
<keyword evidence="9 17" id="KW-0963">Cytoplasm</keyword>
<dbReference type="InterPro" id="IPR024692">
    <property type="entry name" value="PTS_EI"/>
</dbReference>
<dbReference type="InterPro" id="IPR008279">
    <property type="entry name" value="PEP-util_enz_mobile_dom"/>
</dbReference>
<dbReference type="GO" id="GO:0008965">
    <property type="term" value="F:phosphoenolpyruvate-protein phosphotransferase activity"/>
    <property type="evidence" value="ECO:0007669"/>
    <property type="project" value="UniProtKB-EC"/>
</dbReference>
<comment type="similarity">
    <text evidence="5 17">Belongs to the PEP-utilizing enzyme family.</text>
</comment>
<feature type="binding site" evidence="19">
    <location>
        <position position="305"/>
    </location>
    <ligand>
        <name>phosphoenolpyruvate</name>
        <dbReference type="ChEBI" id="CHEBI:58702"/>
    </ligand>
</feature>
<sequence>MQEGNSKESNAVVKGVTAVEGVVMGVARLYTRGNINIDPEPVEESRVPGEIEKFARAKKSIGMEMQRLTDFANEREDSQTRDILSAQLEILNDPELDQMVQSHIEGKHIRAEKAVYDAFQYYIDLIKSSEKTFLVSRLSDLRDVRDRLINNIQQLAVIANFGKDAIIVTDDVSPLEVVTFARNGVRGIICNYGGLTSHASIIANAMGIPMVIDTKSATREAGDGDTVILDGYGQEVILRPDDSTSGSYRRAIKRHKEEEKLLRSVIDKPAETLCGKKISLQANIDFEDEVLNIEKYRADGIGLLRTDTLLMNAGPISMDGKRQEQFCQTAYSGSGSALVTIRLLDVGGDKLLDLKTREANPFLGWRGVRILLDRRELLRSQLKAICRVAGQQPGRTRILVPMISNMDELREVKTELESVQKQLAEKGTPIDKNIKLGVMVEVPSVALQVKHFAKEVDFFSIGTNDLTQYTLAVDRGNHLISDLYQPMHPAVLAFISMTVEAGDERDVPVAVCGELASDPFAAMVLVGLGVNELSMTPRLIPRVKQAIRLHTIREMGELARQVLASVSIKEIKKLKEEWQSAYEVKLREERASAARG</sequence>
<dbReference type="InterPro" id="IPR000121">
    <property type="entry name" value="PEP_util_C"/>
</dbReference>
<comment type="caution">
    <text evidence="24">The sequence shown here is derived from an EMBL/GenBank/DDBJ whole genome shotgun (WGS) entry which is preliminary data.</text>
</comment>
<dbReference type="InterPro" id="IPR050499">
    <property type="entry name" value="PEP-utilizing_PTS_enzyme"/>
</dbReference>
<feature type="active site" description="Tele-phosphohistidine intermediate" evidence="18">
    <location>
        <position position="198"/>
    </location>
</feature>
<dbReference type="InterPro" id="IPR036618">
    <property type="entry name" value="PtsI_HPr-bd_sf"/>
</dbReference>
<dbReference type="EC" id="2.7.3.9" evidence="6 17"/>
<evidence type="ECO:0000259" key="21">
    <source>
        <dbReference type="Pfam" id="PF00391"/>
    </source>
</evidence>
<feature type="active site" description="Proton donor" evidence="18">
    <location>
        <position position="512"/>
    </location>
</feature>
<keyword evidence="12 17" id="KW-0598">Phosphotransferase system</keyword>
<dbReference type="SUPFAM" id="SSF47831">
    <property type="entry name" value="Enzyme I of the PEP:sugar phosphotransferase system HPr-binding (sub)domain"/>
    <property type="match status" value="1"/>
</dbReference>
<dbReference type="RefSeq" id="WP_210509565.1">
    <property type="nucleotide sequence ID" value="NZ_JAFIDN010000001.1"/>
</dbReference>